<evidence type="ECO:0000256" key="2">
    <source>
        <dbReference type="ARBA" id="ARBA00006728"/>
    </source>
</evidence>
<dbReference type="PANTHER" id="PTHR31734:SF2">
    <property type="entry name" value="AUXIN-RESPONSIVE PROTEIN IAA26"/>
    <property type="match status" value="1"/>
</dbReference>
<evidence type="ECO:0000256" key="10">
    <source>
        <dbReference type="RuleBase" id="RU004549"/>
    </source>
</evidence>
<dbReference type="InterPro" id="IPR003311">
    <property type="entry name" value="AUX_IAA"/>
</dbReference>
<dbReference type="GO" id="GO:0006355">
    <property type="term" value="P:regulation of DNA-templated transcription"/>
    <property type="evidence" value="ECO:0007669"/>
    <property type="project" value="InterPro"/>
</dbReference>
<dbReference type="PANTHER" id="PTHR31734">
    <property type="entry name" value="AUXIN-RESPONSIVE PROTEIN IAA17"/>
    <property type="match status" value="1"/>
</dbReference>
<name>A0A172J1W1_BOENI</name>
<dbReference type="SUPFAM" id="SSF54277">
    <property type="entry name" value="CAD &amp; PB1 domains"/>
    <property type="match status" value="1"/>
</dbReference>
<protein>
    <recommendedName>
        <fullName evidence="10">Auxin-responsive protein</fullName>
    </recommendedName>
</protein>
<dbReference type="AlphaFoldDB" id="A0A172J1W1"/>
<keyword evidence="5 10" id="KW-0805">Transcription regulation</keyword>
<dbReference type="GO" id="GO:0005634">
    <property type="term" value="C:nucleus"/>
    <property type="evidence" value="ECO:0007669"/>
    <property type="project" value="UniProtKB-SubCell"/>
</dbReference>
<feature type="domain" description="PB1" evidence="11">
    <location>
        <begin position="193"/>
        <end position="298"/>
    </location>
</feature>
<evidence type="ECO:0000256" key="9">
    <source>
        <dbReference type="ARBA" id="ARBA00025283"/>
    </source>
</evidence>
<gene>
    <name evidence="12" type="primary">IAA15</name>
</gene>
<comment type="subunit">
    <text evidence="3 10">Homodimers and heterodimers.</text>
</comment>
<evidence type="ECO:0000256" key="6">
    <source>
        <dbReference type="ARBA" id="ARBA00023163"/>
    </source>
</evidence>
<comment type="function">
    <text evidence="9">Aux/IAA proteins are short-lived transcriptional factors that function as repressors of early auxin response genes at low auxin concentrations. Repression is thought to result from the interaction with auxin response factors (ARFs), proteins that bind to the auxin-responsive promoter element (AuxRE). Formation of heterodimers with ARF proteins may alter their ability to modulate early auxin response genes expression.</text>
</comment>
<evidence type="ECO:0000256" key="4">
    <source>
        <dbReference type="ARBA" id="ARBA00022491"/>
    </source>
</evidence>
<dbReference type="Pfam" id="PF02309">
    <property type="entry name" value="AUX_IAA"/>
    <property type="match status" value="1"/>
</dbReference>
<evidence type="ECO:0000256" key="3">
    <source>
        <dbReference type="ARBA" id="ARBA00011726"/>
    </source>
</evidence>
<evidence type="ECO:0000256" key="5">
    <source>
        <dbReference type="ARBA" id="ARBA00023015"/>
    </source>
</evidence>
<keyword evidence="8 10" id="KW-0927">Auxin signaling pathway</keyword>
<dbReference type="GO" id="GO:0009734">
    <property type="term" value="P:auxin-activated signaling pathway"/>
    <property type="evidence" value="ECO:0007669"/>
    <property type="project" value="UniProtKB-UniRule"/>
</dbReference>
<keyword evidence="4 10" id="KW-0678">Repressor</keyword>
<dbReference type="Gene3D" id="3.10.20.90">
    <property type="entry name" value="Phosphatidylinositol 3-kinase Catalytic Subunit, Chain A, domain 1"/>
    <property type="match status" value="1"/>
</dbReference>
<proteinExistence type="evidence at transcript level"/>
<keyword evidence="7 10" id="KW-0539">Nucleus</keyword>
<evidence type="ECO:0000256" key="1">
    <source>
        <dbReference type="ARBA" id="ARBA00004123"/>
    </source>
</evidence>
<evidence type="ECO:0000259" key="11">
    <source>
        <dbReference type="PROSITE" id="PS51745"/>
    </source>
</evidence>
<dbReference type="PROSITE" id="PS51745">
    <property type="entry name" value="PB1"/>
    <property type="match status" value="1"/>
</dbReference>
<dbReference type="InterPro" id="IPR053793">
    <property type="entry name" value="PB1-like"/>
</dbReference>
<keyword evidence="6 10" id="KW-0804">Transcription</keyword>
<comment type="similarity">
    <text evidence="2 10">Belongs to the Aux/IAA family.</text>
</comment>
<evidence type="ECO:0000256" key="7">
    <source>
        <dbReference type="ARBA" id="ARBA00023242"/>
    </source>
</evidence>
<organism evidence="12">
    <name type="scientific">Boehmeria nivea</name>
    <name type="common">Chinese grass</name>
    <name type="synonym">Urtica nivea</name>
    <dbReference type="NCBI Taxonomy" id="83906"/>
    <lineage>
        <taxon>Eukaryota</taxon>
        <taxon>Viridiplantae</taxon>
        <taxon>Streptophyta</taxon>
        <taxon>Embryophyta</taxon>
        <taxon>Tracheophyta</taxon>
        <taxon>Spermatophyta</taxon>
        <taxon>Magnoliopsida</taxon>
        <taxon>eudicotyledons</taxon>
        <taxon>Gunneridae</taxon>
        <taxon>Pentapetalae</taxon>
        <taxon>rosids</taxon>
        <taxon>fabids</taxon>
        <taxon>Rosales</taxon>
        <taxon>Urticaceae</taxon>
        <taxon>Boehmeria</taxon>
    </lineage>
</organism>
<sequence>MAPQLHNLVPHEEKDQYCWNINNIITNTSRKNKRSHIGASEDKKLELRLGLPGDIIDHHEDKKALVVQADTSLIITPTAPKEEITRINWLPNTPFVGSSSSLAFKKKYCPHLLHEANDHTTDEFANSSPPNCCDKRTARAPVGWPPVRSFRKNLGSNSFSKSDNNVKKLLATKDQGKTENGLINNNKSDNEDHMFVKINMEGVPIGRKVDLKAYDGYEKLSYAIDQLFRGLLAAQTEYSENPEETRDTKTVSNGEYTLVYEDNEGDRMLVGDVPWKMFVSTAKRLRVLRTIELSSLNKVSSSTRMEKTALLDSAGIKGK</sequence>
<evidence type="ECO:0000256" key="8">
    <source>
        <dbReference type="ARBA" id="ARBA00023294"/>
    </source>
</evidence>
<accession>A0A172J1W1</accession>
<dbReference type="EMBL" id="KR076525">
    <property type="protein sequence ID" value="AMQ09508.1"/>
    <property type="molecule type" value="mRNA"/>
</dbReference>
<evidence type="ECO:0000313" key="12">
    <source>
        <dbReference type="EMBL" id="AMQ09508.1"/>
    </source>
</evidence>
<comment type="subcellular location">
    <subcellularLocation>
        <location evidence="1 10">Nucleus</location>
    </subcellularLocation>
</comment>
<dbReference type="InterPro" id="IPR033389">
    <property type="entry name" value="AUX/IAA_dom"/>
</dbReference>
<dbReference type="FunFam" id="3.10.20.90:FF:000225">
    <property type="entry name" value="Auxin-responsive protein"/>
    <property type="match status" value="1"/>
</dbReference>
<reference evidence="12" key="1">
    <citation type="submission" date="2015-04" db="EMBL/GenBank/DDBJ databases">
        <title>Identification and expression of Aux/IAA, ARF and LBD family transcription factors in ramie (Boehmeria nivea L. Gaud).</title>
        <authorList>
            <person name="Huang X."/>
        </authorList>
    </citation>
    <scope>NUCLEOTIDE SEQUENCE</scope>
</reference>